<protein>
    <submittedName>
        <fullName evidence="1">Uncharacterized protein</fullName>
    </submittedName>
</protein>
<dbReference type="EMBL" id="BK016195">
    <property type="protein sequence ID" value="DAG01583.1"/>
    <property type="molecule type" value="Genomic_DNA"/>
</dbReference>
<sequence>MNKKKAGILMCIHFNCDHRRGNYCCFQCQKIGTCKNPCYNSPLKCGLAKEVENCENPDA</sequence>
<organism evidence="1">
    <name type="scientific">Myoviridae sp. ctKkB1</name>
    <dbReference type="NCBI Taxonomy" id="2825081"/>
    <lineage>
        <taxon>Viruses</taxon>
        <taxon>Duplodnaviria</taxon>
        <taxon>Heunggongvirae</taxon>
        <taxon>Uroviricota</taxon>
        <taxon>Caudoviricetes</taxon>
    </lineage>
</organism>
<name>A0A8S5V4P4_9CAUD</name>
<accession>A0A8S5V4P4</accession>
<reference evidence="1" key="1">
    <citation type="journal article" date="2021" name="Proc. Natl. Acad. Sci. U.S.A.">
        <title>A Catalog of Tens of Thousands of Viruses from Human Metagenomes Reveals Hidden Associations with Chronic Diseases.</title>
        <authorList>
            <person name="Tisza M.J."/>
            <person name="Buck C.B."/>
        </authorList>
    </citation>
    <scope>NUCLEOTIDE SEQUENCE</scope>
    <source>
        <strain evidence="1">CtKkB1</strain>
    </source>
</reference>
<evidence type="ECO:0000313" key="1">
    <source>
        <dbReference type="EMBL" id="DAG01583.1"/>
    </source>
</evidence>
<proteinExistence type="predicted"/>